<evidence type="ECO:0000313" key="2">
    <source>
        <dbReference type="WBParaSite" id="Hba_03408"/>
    </source>
</evidence>
<dbReference type="AlphaFoldDB" id="A0A1I7WEL9"/>
<sequence length="24" mass="2813">MDAQKASNQINEIPYVLKILFIYT</sequence>
<proteinExistence type="predicted"/>
<reference evidence="2" key="1">
    <citation type="submission" date="2016-11" db="UniProtKB">
        <authorList>
            <consortium name="WormBaseParasite"/>
        </authorList>
    </citation>
    <scope>IDENTIFICATION</scope>
</reference>
<protein>
    <submittedName>
        <fullName evidence="2">Uncharacterized protein</fullName>
    </submittedName>
</protein>
<name>A0A1I7WEL9_HETBA</name>
<keyword evidence="1" id="KW-1185">Reference proteome</keyword>
<evidence type="ECO:0000313" key="1">
    <source>
        <dbReference type="Proteomes" id="UP000095283"/>
    </source>
</evidence>
<dbReference type="Proteomes" id="UP000095283">
    <property type="component" value="Unplaced"/>
</dbReference>
<organism evidence="1 2">
    <name type="scientific">Heterorhabditis bacteriophora</name>
    <name type="common">Entomopathogenic nematode worm</name>
    <dbReference type="NCBI Taxonomy" id="37862"/>
    <lineage>
        <taxon>Eukaryota</taxon>
        <taxon>Metazoa</taxon>
        <taxon>Ecdysozoa</taxon>
        <taxon>Nematoda</taxon>
        <taxon>Chromadorea</taxon>
        <taxon>Rhabditida</taxon>
        <taxon>Rhabditina</taxon>
        <taxon>Rhabditomorpha</taxon>
        <taxon>Strongyloidea</taxon>
        <taxon>Heterorhabditidae</taxon>
        <taxon>Heterorhabditis</taxon>
    </lineage>
</organism>
<accession>A0A1I7WEL9</accession>
<dbReference type="WBParaSite" id="Hba_03408">
    <property type="protein sequence ID" value="Hba_03408"/>
    <property type="gene ID" value="Hba_03408"/>
</dbReference>